<protein>
    <submittedName>
        <fullName evidence="1">Uncharacterized protein</fullName>
    </submittedName>
</protein>
<dbReference type="GeneID" id="63842309"/>
<dbReference type="OrthoDB" id="5243936at2759"/>
<comment type="caution">
    <text evidence="1">The sequence shown here is derived from an EMBL/GenBank/DDBJ whole genome shotgun (WGS) entry which is preliminary data.</text>
</comment>
<dbReference type="AlphaFoldDB" id="A0A9P4Y458"/>
<proteinExistence type="predicted"/>
<organism evidence="1 2">
    <name type="scientific">Cryphonectria parasitica (strain ATCC 38755 / EP155)</name>
    <dbReference type="NCBI Taxonomy" id="660469"/>
    <lineage>
        <taxon>Eukaryota</taxon>
        <taxon>Fungi</taxon>
        <taxon>Dikarya</taxon>
        <taxon>Ascomycota</taxon>
        <taxon>Pezizomycotina</taxon>
        <taxon>Sordariomycetes</taxon>
        <taxon>Sordariomycetidae</taxon>
        <taxon>Diaporthales</taxon>
        <taxon>Cryphonectriaceae</taxon>
        <taxon>Cryphonectria-Endothia species complex</taxon>
        <taxon>Cryphonectria</taxon>
    </lineage>
</organism>
<gene>
    <name evidence="1" type="ORF">M406DRAFT_68570</name>
</gene>
<evidence type="ECO:0000313" key="1">
    <source>
        <dbReference type="EMBL" id="KAF3766208.1"/>
    </source>
</evidence>
<dbReference type="EMBL" id="MU032347">
    <property type="protein sequence ID" value="KAF3766208.1"/>
    <property type="molecule type" value="Genomic_DNA"/>
</dbReference>
<evidence type="ECO:0000313" key="2">
    <source>
        <dbReference type="Proteomes" id="UP000803844"/>
    </source>
</evidence>
<reference evidence="1" key="1">
    <citation type="journal article" date="2020" name="Phytopathology">
        <title>Genome sequence of the chestnut blight fungus Cryphonectria parasitica EP155: A fundamental resource for an archetypical invasive plant pathogen.</title>
        <authorList>
            <person name="Crouch J.A."/>
            <person name="Dawe A."/>
            <person name="Aerts A."/>
            <person name="Barry K."/>
            <person name="Churchill A.C.L."/>
            <person name="Grimwood J."/>
            <person name="Hillman B."/>
            <person name="Milgroom M.G."/>
            <person name="Pangilinan J."/>
            <person name="Smith M."/>
            <person name="Salamov A."/>
            <person name="Schmutz J."/>
            <person name="Yadav J."/>
            <person name="Grigoriev I.V."/>
            <person name="Nuss D."/>
        </authorList>
    </citation>
    <scope>NUCLEOTIDE SEQUENCE</scope>
    <source>
        <strain evidence="1">EP155</strain>
    </source>
</reference>
<dbReference type="Proteomes" id="UP000803844">
    <property type="component" value="Unassembled WGS sequence"/>
</dbReference>
<name>A0A9P4Y458_CRYP1</name>
<accession>A0A9P4Y458</accession>
<keyword evidence="2" id="KW-1185">Reference proteome</keyword>
<sequence length="160" mass="17865">MAAAVPSSNTTAVLLSPRVLPPEMDPSWNRKCWFQGDDTYFSAVTEIFAREFDLRGGSCGKGLLDNLRGECYTQNIKNWGCDRIGTAGIYAHFELSPRIAFFPVWTEGCVERAFAIAARYESAPDTIKCCRASDDVCFRDAPGHQAIPEAGEKWDWRTDD</sequence>
<dbReference type="RefSeq" id="XP_040777169.1">
    <property type="nucleotide sequence ID" value="XM_040925180.1"/>
</dbReference>